<dbReference type="EMBL" id="JBHSQE010000001">
    <property type="protein sequence ID" value="MFC6145753.1"/>
    <property type="molecule type" value="Genomic_DNA"/>
</dbReference>
<evidence type="ECO:0000313" key="5">
    <source>
        <dbReference type="Proteomes" id="UP001596244"/>
    </source>
</evidence>
<comment type="similarity">
    <text evidence="1">Belongs to the 'GDXG' lipolytic enzyme family.</text>
</comment>
<evidence type="ECO:0000256" key="1">
    <source>
        <dbReference type="ARBA" id="ARBA00010515"/>
    </source>
</evidence>
<dbReference type="Pfam" id="PF07859">
    <property type="entry name" value="Abhydrolase_3"/>
    <property type="match status" value="1"/>
</dbReference>
<dbReference type="GO" id="GO:0016787">
    <property type="term" value="F:hydrolase activity"/>
    <property type="evidence" value="ECO:0007669"/>
    <property type="project" value="UniProtKB-KW"/>
</dbReference>
<gene>
    <name evidence="4" type="ORF">ACFPUZ_02855</name>
</gene>
<dbReference type="RefSeq" id="WP_376999680.1">
    <property type="nucleotide sequence ID" value="NZ_JBHSQE010000001.1"/>
</dbReference>
<keyword evidence="2 4" id="KW-0378">Hydrolase</keyword>
<dbReference type="PANTHER" id="PTHR48081">
    <property type="entry name" value="AB HYDROLASE SUPERFAMILY PROTEIN C4A8.06C"/>
    <property type="match status" value="1"/>
</dbReference>
<keyword evidence="5" id="KW-1185">Reference proteome</keyword>
<dbReference type="Proteomes" id="UP001596244">
    <property type="component" value="Unassembled WGS sequence"/>
</dbReference>
<evidence type="ECO:0000256" key="2">
    <source>
        <dbReference type="ARBA" id="ARBA00022801"/>
    </source>
</evidence>
<proteinExistence type="inferred from homology"/>
<comment type="caution">
    <text evidence="4">The sequence shown here is derived from an EMBL/GenBank/DDBJ whole genome shotgun (WGS) entry which is preliminary data.</text>
</comment>
<feature type="domain" description="Alpha/beta hydrolase fold-3" evidence="3">
    <location>
        <begin position="69"/>
        <end position="264"/>
    </location>
</feature>
<dbReference type="InterPro" id="IPR029058">
    <property type="entry name" value="AB_hydrolase_fold"/>
</dbReference>
<reference evidence="5" key="1">
    <citation type="journal article" date="2019" name="Int. J. Syst. Evol. Microbiol.">
        <title>The Global Catalogue of Microorganisms (GCM) 10K type strain sequencing project: providing services to taxonomists for standard genome sequencing and annotation.</title>
        <authorList>
            <consortium name="The Broad Institute Genomics Platform"/>
            <consortium name="The Broad Institute Genome Sequencing Center for Infectious Disease"/>
            <person name="Wu L."/>
            <person name="Ma J."/>
        </authorList>
    </citation>
    <scope>NUCLEOTIDE SEQUENCE [LARGE SCALE GENOMIC DNA]</scope>
    <source>
        <strain evidence="5">CCUG 51943</strain>
    </source>
</reference>
<name>A0ABW1QA35_9CORY</name>
<accession>A0ABW1QA35</accession>
<dbReference type="SUPFAM" id="SSF53474">
    <property type="entry name" value="alpha/beta-Hydrolases"/>
    <property type="match status" value="1"/>
</dbReference>
<evidence type="ECO:0000313" key="4">
    <source>
        <dbReference type="EMBL" id="MFC6145753.1"/>
    </source>
</evidence>
<sequence length="293" mass="30812">MSIQQLEALLAAAEGGPDFGDPPEKARADFAAMLQSLPVPDSVSVEERELGGVSAIRVTPEGAEFSSGVMYVHGGAYIAGSARDYLSVVAALAVSLQMPVYAIDYRLAPEAVFPAAIDDARSAFLALAQEMGAKNVAVVGDSAGGGLSLSLLAHLKDRGELLPAVTVLLSPWTDLSCSGGSIETKAAEDPILTAEGLRNAARIYLDGADPRDPAASPLCADLSGLPPVHVHVGSREILLDDALRLADHGDVDVRVWQGMVHDWCMFWFALDEAQEVLDVVSDQIRRAVSVVAK</sequence>
<evidence type="ECO:0000259" key="3">
    <source>
        <dbReference type="Pfam" id="PF07859"/>
    </source>
</evidence>
<dbReference type="Gene3D" id="3.40.50.1820">
    <property type="entry name" value="alpha/beta hydrolase"/>
    <property type="match status" value="1"/>
</dbReference>
<dbReference type="PANTHER" id="PTHR48081:SF30">
    <property type="entry name" value="ACETYL-HYDROLASE LIPR-RELATED"/>
    <property type="match status" value="1"/>
</dbReference>
<dbReference type="InterPro" id="IPR013094">
    <property type="entry name" value="AB_hydrolase_3"/>
</dbReference>
<protein>
    <submittedName>
        <fullName evidence="4">Alpha/beta hydrolase</fullName>
    </submittedName>
</protein>
<organism evidence="4 5">
    <name type="scientific">Corynebacterium nasicanis</name>
    <dbReference type="NCBI Taxonomy" id="1448267"/>
    <lineage>
        <taxon>Bacteria</taxon>
        <taxon>Bacillati</taxon>
        <taxon>Actinomycetota</taxon>
        <taxon>Actinomycetes</taxon>
        <taxon>Mycobacteriales</taxon>
        <taxon>Corynebacteriaceae</taxon>
        <taxon>Corynebacterium</taxon>
    </lineage>
</organism>
<dbReference type="InterPro" id="IPR050300">
    <property type="entry name" value="GDXG_lipolytic_enzyme"/>
</dbReference>